<feature type="compositionally biased region" description="Polar residues" evidence="1">
    <location>
        <begin position="90"/>
        <end position="119"/>
    </location>
</feature>
<comment type="caution">
    <text evidence="3">The sequence shown here is derived from an EMBL/GenBank/DDBJ whole genome shotgun (WGS) entry which is preliminary data.</text>
</comment>
<feature type="compositionally biased region" description="Low complexity" evidence="1">
    <location>
        <begin position="57"/>
        <end position="71"/>
    </location>
</feature>
<accession>A0AA40B7X5</accession>
<feature type="transmembrane region" description="Helical" evidence="2">
    <location>
        <begin position="598"/>
        <end position="616"/>
    </location>
</feature>
<dbReference type="AlphaFoldDB" id="A0AA40B7X5"/>
<feature type="compositionally biased region" description="Basic and acidic residues" evidence="1">
    <location>
        <begin position="130"/>
        <end position="142"/>
    </location>
</feature>
<keyword evidence="4" id="KW-1185">Reference proteome</keyword>
<feature type="transmembrane region" description="Helical" evidence="2">
    <location>
        <begin position="528"/>
        <end position="550"/>
    </location>
</feature>
<feature type="region of interest" description="Disordered" evidence="1">
    <location>
        <begin position="24"/>
        <end position="459"/>
    </location>
</feature>
<reference evidence="3" key="1">
    <citation type="submission" date="2023-06" db="EMBL/GenBank/DDBJ databases">
        <title>Genome-scale phylogeny and comparative genomics of the fungal order Sordariales.</title>
        <authorList>
            <consortium name="Lawrence Berkeley National Laboratory"/>
            <person name="Hensen N."/>
            <person name="Bonometti L."/>
            <person name="Westerberg I."/>
            <person name="Brannstrom I.O."/>
            <person name="Guillou S."/>
            <person name="Cros-Aarteil S."/>
            <person name="Calhoun S."/>
            <person name="Haridas S."/>
            <person name="Kuo A."/>
            <person name="Mondo S."/>
            <person name="Pangilinan J."/>
            <person name="Riley R."/>
            <person name="Labutti K."/>
            <person name="Andreopoulos B."/>
            <person name="Lipzen A."/>
            <person name="Chen C."/>
            <person name="Yanf M."/>
            <person name="Daum C."/>
            <person name="Ng V."/>
            <person name="Clum A."/>
            <person name="Steindorff A."/>
            <person name="Ohm R."/>
            <person name="Martin F."/>
            <person name="Silar P."/>
            <person name="Natvig D."/>
            <person name="Lalanne C."/>
            <person name="Gautier V."/>
            <person name="Ament-Velasquez S.L."/>
            <person name="Kruys A."/>
            <person name="Hutchinson M.I."/>
            <person name="Powell A.J."/>
            <person name="Barry K."/>
            <person name="Miller A.N."/>
            <person name="Grigoriev I.V."/>
            <person name="Debuchy R."/>
            <person name="Gladieux P."/>
            <person name="Thoren M.H."/>
            <person name="Johannesson H."/>
        </authorList>
    </citation>
    <scope>NUCLEOTIDE SEQUENCE</scope>
    <source>
        <strain evidence="3">CBS 540.89</strain>
    </source>
</reference>
<dbReference type="PANTHER" id="PTHR35394:SF5">
    <property type="entry name" value="DUF3176 DOMAIN-CONTAINING PROTEIN"/>
    <property type="match status" value="1"/>
</dbReference>
<feature type="compositionally biased region" description="Basic and acidic residues" evidence="1">
    <location>
        <begin position="280"/>
        <end position="292"/>
    </location>
</feature>
<dbReference type="InterPro" id="IPR021514">
    <property type="entry name" value="DUF3176"/>
</dbReference>
<dbReference type="PANTHER" id="PTHR35394">
    <property type="entry name" value="DUF3176 DOMAIN-CONTAINING PROTEIN"/>
    <property type="match status" value="1"/>
</dbReference>
<feature type="transmembrane region" description="Helical" evidence="2">
    <location>
        <begin position="492"/>
        <end position="516"/>
    </location>
</feature>
<feature type="transmembrane region" description="Helical" evidence="2">
    <location>
        <begin position="941"/>
        <end position="966"/>
    </location>
</feature>
<feature type="compositionally biased region" description="Low complexity" evidence="1">
    <location>
        <begin position="191"/>
        <end position="201"/>
    </location>
</feature>
<feature type="compositionally biased region" description="Polar residues" evidence="1">
    <location>
        <begin position="390"/>
        <end position="403"/>
    </location>
</feature>
<feature type="region of interest" description="Disordered" evidence="1">
    <location>
        <begin position="1001"/>
        <end position="1026"/>
    </location>
</feature>
<keyword evidence="2" id="KW-0472">Membrane</keyword>
<protein>
    <submittedName>
        <fullName evidence="3">Uncharacterized protein</fullName>
    </submittedName>
</protein>
<keyword evidence="2" id="KW-1133">Transmembrane helix</keyword>
<feature type="compositionally biased region" description="Polar residues" evidence="1">
    <location>
        <begin position="30"/>
        <end position="40"/>
    </location>
</feature>
<feature type="compositionally biased region" description="Polar residues" evidence="1">
    <location>
        <begin position="358"/>
        <end position="369"/>
    </location>
</feature>
<sequence>MPPGPPNHDDSFYLGEEEDFILSEPYYPPVTSNSTGSSSRPHLVSVPPVSSTATRRNPVTVATNTATARARPAIEEQVSPLETRPARKPTNASSAQTPLSPQRVGTVSSGGRHTVSPASSIHEDQEEDVDRNGNDGDVDQEKLQQYYVYGSGGGTASGPSSPPPHRDHQNAAQTGWQRQAAGAGHNAGSFQQQQHQAQHQQYNESISAPSWPRQQSQQQQQQLPVPQRPDIPRTESYPPIWLAYATQTKELPPVPQPSPPQPLRSHPVDVPFPPSHYWRGSRDLRELNEARARAAQPGRGPIRTSYGPAPEPTLSTSLPPATVPGQSFLNEPTPTAPLPTHDRQPPREEEITPVPNPWRSTTQTNSTPNLRHHSHSTTSQNVVPERLRRSQQQSNRPSNPTRLSSGRGNNNNNTSSGPFMHYEDLDYFNPGPGTEPKDESQIDGYIPRQDTLPDVPPIDSKHLRAQKSWDRQRRRRNKHPATAHYTGCFGYLASWIVELTCCFTSLVCLALVIAVFKIHEGQSLSEWPMAISLNALVGFLVAIAQAALVVPLGEGLSQLKWNSFARGGKDIRDYGVFEDAKRGPIGGVKLLLKRKGRVLGMSAAALLVTAFLLSPLTQAAITYPLRDTGNGTVVGGTATVPRSEAYTHPEPYTALSPAEITSIHSSLFSPPSTPIPQLTPTCSTGTCTFPDFSSLAICSSTSDISSQLDVSPPTLITPKATLPNGILLASGDLNITTSVNSSFLPIRNSLGFTTPDDSGKATSGIANLYLIYTTTSTVSNQADTISALEILFYFCVNTYRVEVVKGVPKTEVVHSSTLGSTTSRNGKRQEEYTVNRDHVGYLNRYFLALFNGNYSTNTPGGVIGTAAKVLGDAIFFPPFSSSPGNDDAREVVGNITANIALGLSNTLRSSPNAGGRVILASGTALSPSAGNDRIIAIHWPYLSFLIIQVSATVIFLFGIIIQTAVWDVPVLKADSLAGLLAISSTDKARLEDYLEANNADDDDRRQVEVDKETGEVTGGGTGVRSRRQRGLKGVRGRFVNRGGAGGGRGGEWGLDLDMGTGAHSREGLEVGMMVGMGVMEMGMVMELRE</sequence>
<dbReference type="Proteomes" id="UP001172159">
    <property type="component" value="Unassembled WGS sequence"/>
</dbReference>
<feature type="compositionally biased region" description="Low complexity" evidence="1">
    <location>
        <begin position="293"/>
        <end position="303"/>
    </location>
</feature>
<feature type="compositionally biased region" description="Low complexity" evidence="1">
    <location>
        <begin position="209"/>
        <end position="225"/>
    </location>
</feature>
<name>A0AA40B7X5_9PEZI</name>
<evidence type="ECO:0000313" key="4">
    <source>
        <dbReference type="Proteomes" id="UP001172159"/>
    </source>
</evidence>
<proteinExistence type="predicted"/>
<dbReference type="Pfam" id="PF11374">
    <property type="entry name" value="DUF3176"/>
    <property type="match status" value="1"/>
</dbReference>
<feature type="compositionally biased region" description="Pro residues" evidence="1">
    <location>
        <begin position="252"/>
        <end position="262"/>
    </location>
</feature>
<evidence type="ECO:0000313" key="3">
    <source>
        <dbReference type="EMBL" id="KAK0729298.1"/>
    </source>
</evidence>
<feature type="compositionally biased region" description="Basic and acidic residues" evidence="1">
    <location>
        <begin position="340"/>
        <end position="350"/>
    </location>
</feature>
<feature type="compositionally biased region" description="Low complexity" evidence="1">
    <location>
        <begin position="404"/>
        <end position="417"/>
    </location>
</feature>
<evidence type="ECO:0000256" key="1">
    <source>
        <dbReference type="SAM" id="MobiDB-lite"/>
    </source>
</evidence>
<gene>
    <name evidence="3" type="ORF">B0T21DRAFT_413381</name>
</gene>
<dbReference type="EMBL" id="JAUKTV010000009">
    <property type="protein sequence ID" value="KAK0729298.1"/>
    <property type="molecule type" value="Genomic_DNA"/>
</dbReference>
<feature type="compositionally biased region" description="Basic and acidic residues" evidence="1">
    <location>
        <begin position="1002"/>
        <end position="1014"/>
    </location>
</feature>
<keyword evidence="2" id="KW-0812">Transmembrane</keyword>
<organism evidence="3 4">
    <name type="scientific">Apiosordaria backusii</name>
    <dbReference type="NCBI Taxonomy" id="314023"/>
    <lineage>
        <taxon>Eukaryota</taxon>
        <taxon>Fungi</taxon>
        <taxon>Dikarya</taxon>
        <taxon>Ascomycota</taxon>
        <taxon>Pezizomycotina</taxon>
        <taxon>Sordariomycetes</taxon>
        <taxon>Sordariomycetidae</taxon>
        <taxon>Sordariales</taxon>
        <taxon>Lasiosphaeriaceae</taxon>
        <taxon>Apiosordaria</taxon>
    </lineage>
</organism>
<evidence type="ECO:0000256" key="2">
    <source>
        <dbReference type="SAM" id="Phobius"/>
    </source>
</evidence>
<feature type="compositionally biased region" description="Polar residues" evidence="1">
    <location>
        <begin position="313"/>
        <end position="333"/>
    </location>
</feature>